<protein>
    <submittedName>
        <fullName evidence="2">Uncharacterized protein</fullName>
    </submittedName>
</protein>
<evidence type="ECO:0000256" key="1">
    <source>
        <dbReference type="SAM" id="MobiDB-lite"/>
    </source>
</evidence>
<keyword evidence="3" id="KW-1185">Reference proteome</keyword>
<dbReference type="EMBL" id="BPLR01007723">
    <property type="protein sequence ID" value="GIY19159.1"/>
    <property type="molecule type" value="Genomic_DNA"/>
</dbReference>
<feature type="region of interest" description="Disordered" evidence="1">
    <location>
        <begin position="1"/>
        <end position="77"/>
    </location>
</feature>
<organism evidence="2 3">
    <name type="scientific">Caerostris extrusa</name>
    <name type="common">Bark spider</name>
    <name type="synonym">Caerostris bankana</name>
    <dbReference type="NCBI Taxonomy" id="172846"/>
    <lineage>
        <taxon>Eukaryota</taxon>
        <taxon>Metazoa</taxon>
        <taxon>Ecdysozoa</taxon>
        <taxon>Arthropoda</taxon>
        <taxon>Chelicerata</taxon>
        <taxon>Arachnida</taxon>
        <taxon>Araneae</taxon>
        <taxon>Araneomorphae</taxon>
        <taxon>Entelegynae</taxon>
        <taxon>Araneoidea</taxon>
        <taxon>Araneidae</taxon>
        <taxon>Caerostris</taxon>
    </lineage>
</organism>
<feature type="compositionally biased region" description="Basic and acidic residues" evidence="1">
    <location>
        <begin position="1"/>
        <end position="16"/>
    </location>
</feature>
<name>A0AAV4RBG2_CAEEX</name>
<reference evidence="2 3" key="1">
    <citation type="submission" date="2021-06" db="EMBL/GenBank/DDBJ databases">
        <title>Caerostris extrusa draft genome.</title>
        <authorList>
            <person name="Kono N."/>
            <person name="Arakawa K."/>
        </authorList>
    </citation>
    <scope>NUCLEOTIDE SEQUENCE [LARGE SCALE GENOMIC DNA]</scope>
</reference>
<comment type="caution">
    <text evidence="2">The sequence shown here is derived from an EMBL/GenBank/DDBJ whole genome shotgun (WGS) entry which is preliminary data.</text>
</comment>
<dbReference type="AlphaFoldDB" id="A0AAV4RBG2"/>
<accession>A0AAV4RBG2</accession>
<gene>
    <name evidence="2" type="ORF">CEXT_642641</name>
</gene>
<evidence type="ECO:0000313" key="3">
    <source>
        <dbReference type="Proteomes" id="UP001054945"/>
    </source>
</evidence>
<feature type="compositionally biased region" description="Polar residues" evidence="1">
    <location>
        <begin position="68"/>
        <end position="77"/>
    </location>
</feature>
<sequence length="77" mass="8431">MFETHLRGKTIKEKCSHSSFSGHQRPAPDLKNKPQLAMGRKKIGVYGRGAEDKTPLPLPCKVLPPSTPTDKSCCSPN</sequence>
<dbReference type="Proteomes" id="UP001054945">
    <property type="component" value="Unassembled WGS sequence"/>
</dbReference>
<evidence type="ECO:0000313" key="2">
    <source>
        <dbReference type="EMBL" id="GIY19159.1"/>
    </source>
</evidence>
<proteinExistence type="predicted"/>